<protein>
    <submittedName>
        <fullName evidence="1">Uncharacterized protein</fullName>
    </submittedName>
</protein>
<organism evidence="1 2">
    <name type="scientific">Castilleja foliolosa</name>
    <dbReference type="NCBI Taxonomy" id="1961234"/>
    <lineage>
        <taxon>Eukaryota</taxon>
        <taxon>Viridiplantae</taxon>
        <taxon>Streptophyta</taxon>
        <taxon>Embryophyta</taxon>
        <taxon>Tracheophyta</taxon>
        <taxon>Spermatophyta</taxon>
        <taxon>Magnoliopsida</taxon>
        <taxon>eudicotyledons</taxon>
        <taxon>Gunneridae</taxon>
        <taxon>Pentapetalae</taxon>
        <taxon>asterids</taxon>
        <taxon>lamiids</taxon>
        <taxon>Lamiales</taxon>
        <taxon>Orobanchaceae</taxon>
        <taxon>Pedicularideae</taxon>
        <taxon>Castillejinae</taxon>
        <taxon>Castilleja</taxon>
    </lineage>
</organism>
<dbReference type="EMBL" id="JAVIJP010000066">
    <property type="protein sequence ID" value="KAL3620447.1"/>
    <property type="molecule type" value="Genomic_DNA"/>
</dbReference>
<sequence length="114" mass="12462">MLCISNLNDARGAIALYIESEVTGKLGLFFFFDLPIKATRGQADCTSGATTSLDCHRRDHLEEMDGGVEYDERGGEISVCARLHDSEPEGLETSIVKNRGGSRPAHRLIHDLVS</sequence>
<evidence type="ECO:0000313" key="2">
    <source>
        <dbReference type="Proteomes" id="UP001632038"/>
    </source>
</evidence>
<accession>A0ABD3BUQ9</accession>
<dbReference type="AlphaFoldDB" id="A0ABD3BUQ9"/>
<dbReference type="Proteomes" id="UP001632038">
    <property type="component" value="Unassembled WGS sequence"/>
</dbReference>
<gene>
    <name evidence="1" type="ORF">CASFOL_035359</name>
</gene>
<reference evidence="2" key="1">
    <citation type="journal article" date="2024" name="IScience">
        <title>Strigolactones Initiate the Formation of Haustorium-like Structures in Castilleja.</title>
        <authorList>
            <person name="Buerger M."/>
            <person name="Peterson D."/>
            <person name="Chory J."/>
        </authorList>
    </citation>
    <scope>NUCLEOTIDE SEQUENCE [LARGE SCALE GENOMIC DNA]</scope>
</reference>
<evidence type="ECO:0000313" key="1">
    <source>
        <dbReference type="EMBL" id="KAL3620447.1"/>
    </source>
</evidence>
<proteinExistence type="predicted"/>
<comment type="caution">
    <text evidence="1">The sequence shown here is derived from an EMBL/GenBank/DDBJ whole genome shotgun (WGS) entry which is preliminary data.</text>
</comment>
<keyword evidence="2" id="KW-1185">Reference proteome</keyword>
<name>A0ABD3BUQ9_9LAMI</name>